<sequence length="284" mass="31689">MRYIRRDAEEMSATYLSIMLATRSPSVKGQFQWRILAEPRAMGYARPRSLRGLVWDFEIRARLSRAWPFQRPTVSESGEFKAWRVPSLGRLAVSSSRRAILCIAQISFARPRLLSAYSKTDRCNEAQVSYRMSPADPEGQTRGRKERLSLVATEKLEVNREPGARAIASTDADCSGCWSRGKGDAALRCKPIPNKHLVPTPNQTSARPTDQPSPQIQYTFEGVPSLNHSLSGGRIPTYLTPSTYHYVRLGALPGDGYALSNPRSALSTCSELALVHQYQDSQQD</sequence>
<feature type="region of interest" description="Disordered" evidence="1">
    <location>
        <begin position="192"/>
        <end position="213"/>
    </location>
</feature>
<accession>A0A8H6H7U2</accession>
<dbReference type="AlphaFoldDB" id="A0A8H6H7U2"/>
<evidence type="ECO:0000313" key="3">
    <source>
        <dbReference type="Proteomes" id="UP000521943"/>
    </source>
</evidence>
<name>A0A8H6H7U2_9AGAR</name>
<comment type="caution">
    <text evidence="2">The sequence shown here is derived from an EMBL/GenBank/DDBJ whole genome shotgun (WGS) entry which is preliminary data.</text>
</comment>
<dbReference type="EMBL" id="JACGCI010000207">
    <property type="protein sequence ID" value="KAF6742019.1"/>
    <property type="molecule type" value="Genomic_DNA"/>
</dbReference>
<reference evidence="2 3" key="1">
    <citation type="submission" date="2020-07" db="EMBL/GenBank/DDBJ databases">
        <title>Comparative genomics of pyrophilous fungi reveals a link between fire events and developmental genes.</title>
        <authorList>
            <consortium name="DOE Joint Genome Institute"/>
            <person name="Steindorff A.S."/>
            <person name="Carver A."/>
            <person name="Calhoun S."/>
            <person name="Stillman K."/>
            <person name="Liu H."/>
            <person name="Lipzen A."/>
            <person name="Pangilinan J."/>
            <person name="Labutti K."/>
            <person name="Bruns T.D."/>
            <person name="Grigoriev I.V."/>
        </authorList>
    </citation>
    <scope>NUCLEOTIDE SEQUENCE [LARGE SCALE GENOMIC DNA]</scope>
    <source>
        <strain evidence="2 3">CBS 144469</strain>
    </source>
</reference>
<evidence type="ECO:0000313" key="2">
    <source>
        <dbReference type="EMBL" id="KAF6742019.1"/>
    </source>
</evidence>
<proteinExistence type="predicted"/>
<organism evidence="2 3">
    <name type="scientific">Ephemerocybe angulata</name>
    <dbReference type="NCBI Taxonomy" id="980116"/>
    <lineage>
        <taxon>Eukaryota</taxon>
        <taxon>Fungi</taxon>
        <taxon>Dikarya</taxon>
        <taxon>Basidiomycota</taxon>
        <taxon>Agaricomycotina</taxon>
        <taxon>Agaricomycetes</taxon>
        <taxon>Agaricomycetidae</taxon>
        <taxon>Agaricales</taxon>
        <taxon>Agaricineae</taxon>
        <taxon>Psathyrellaceae</taxon>
        <taxon>Ephemerocybe</taxon>
    </lineage>
</organism>
<dbReference type="Proteomes" id="UP000521943">
    <property type="component" value="Unassembled WGS sequence"/>
</dbReference>
<protein>
    <submittedName>
        <fullName evidence="2">Uncharacterized protein</fullName>
    </submittedName>
</protein>
<evidence type="ECO:0000256" key="1">
    <source>
        <dbReference type="SAM" id="MobiDB-lite"/>
    </source>
</evidence>
<keyword evidence="3" id="KW-1185">Reference proteome</keyword>
<feature type="compositionally biased region" description="Polar residues" evidence="1">
    <location>
        <begin position="200"/>
        <end position="213"/>
    </location>
</feature>
<gene>
    <name evidence="2" type="ORF">DFP72DRAFT_1054507</name>
</gene>